<reference evidence="2" key="1">
    <citation type="submission" date="2020-01" db="EMBL/GenBank/DDBJ databases">
        <title>Patterns of diversity and host range of bacteriophage communities associated with bean-nodulatin bacteria.</title>
        <authorList>
            <person name="Vann Cauwenberghe J."/>
            <person name="Santamaria R.I."/>
            <person name="Bustos P."/>
            <person name="Juarez S."/>
            <person name="Gonzalez V."/>
        </authorList>
    </citation>
    <scope>NUCLEOTIDE SEQUENCE</scope>
</reference>
<gene>
    <name evidence="2" type="ORF">EVB52_071</name>
</gene>
<protein>
    <submittedName>
        <fullName evidence="2">Holliday junction resolvase RusA-like protein</fullName>
    </submittedName>
</protein>
<dbReference type="GO" id="GO:0006281">
    <property type="term" value="P:DNA repair"/>
    <property type="evidence" value="ECO:0007669"/>
    <property type="project" value="InterPro"/>
</dbReference>
<accession>A0A7S5QX96</accession>
<dbReference type="Proteomes" id="UP000656987">
    <property type="component" value="Segment"/>
</dbReference>
<dbReference type="InterPro" id="IPR036614">
    <property type="entry name" value="RusA-like_sf"/>
</dbReference>
<dbReference type="GO" id="GO:0000287">
    <property type="term" value="F:magnesium ion binding"/>
    <property type="evidence" value="ECO:0007669"/>
    <property type="project" value="InterPro"/>
</dbReference>
<organism evidence="2 3">
    <name type="scientific">Rhizobium phage RHph_Y38</name>
    <dbReference type="NCBI Taxonomy" id="2509781"/>
    <lineage>
        <taxon>Viruses</taxon>
        <taxon>Duplodnaviria</taxon>
        <taxon>Heunggongvirae</taxon>
        <taxon>Uroviricota</taxon>
        <taxon>Caudoviricetes</taxon>
        <taxon>Schitoviridae</taxon>
        <taxon>Demetervirinae</taxon>
        <taxon>Acanvirus</taxon>
        <taxon>Acanvirus Y38</taxon>
    </lineage>
</organism>
<dbReference type="Gene3D" id="3.30.1330.70">
    <property type="entry name" value="Holliday junction resolvase RusA"/>
    <property type="match status" value="1"/>
</dbReference>
<dbReference type="GO" id="GO:0006310">
    <property type="term" value="P:DNA recombination"/>
    <property type="evidence" value="ECO:0007669"/>
    <property type="project" value="InterPro"/>
</dbReference>
<keyword evidence="3" id="KW-1185">Reference proteome</keyword>
<feature type="compositionally biased region" description="Acidic residues" evidence="1">
    <location>
        <begin position="222"/>
        <end position="234"/>
    </location>
</feature>
<name>A0A7S5QX96_9CAUD</name>
<evidence type="ECO:0000256" key="1">
    <source>
        <dbReference type="SAM" id="MobiDB-lite"/>
    </source>
</evidence>
<proteinExistence type="predicted"/>
<sequence>MYRIDVPITLPQTKKKNFALNLNIYRNAHFLVLNNMKVKFKEKIWDELLSLPNMNGVKLTYTLFMGTNREVDLSNICVVVDKFFCDALVEAGKLPDDNVKYLHSIDYRFGGVDKDNPRMEITLEPTSIKEDTTMRISLVQSEIELALQRYIGAQLNVADGKAFKISLAATRGEQGFTAEIEIVDAAPEEPEPAKRGRPRNKVTDAVDEGKTNIFQSQAADPAEAEDPTDPETATEEAPTAEEAGVPAFLQGGKKSIFANT</sequence>
<dbReference type="EMBL" id="MN988483">
    <property type="protein sequence ID" value="QIG67772.1"/>
    <property type="molecule type" value="Genomic_DNA"/>
</dbReference>
<feature type="region of interest" description="Disordered" evidence="1">
    <location>
        <begin position="185"/>
        <end position="260"/>
    </location>
</feature>
<evidence type="ECO:0000313" key="2">
    <source>
        <dbReference type="EMBL" id="QIG67772.1"/>
    </source>
</evidence>
<dbReference type="SUPFAM" id="SSF103084">
    <property type="entry name" value="Holliday junction resolvase RusA"/>
    <property type="match status" value="1"/>
</dbReference>
<evidence type="ECO:0000313" key="3">
    <source>
        <dbReference type="Proteomes" id="UP000656987"/>
    </source>
</evidence>
<feature type="compositionally biased region" description="Basic and acidic residues" evidence="1">
    <location>
        <begin position="201"/>
        <end position="210"/>
    </location>
</feature>